<evidence type="ECO:0000313" key="1">
    <source>
        <dbReference type="EMBL" id="KAJ2003294.1"/>
    </source>
</evidence>
<name>A0A9W8BF46_9FUNG</name>
<keyword evidence="2" id="KW-1185">Reference proteome</keyword>
<sequence>MVSGSSHRTSDPSDTCTILWLKALDKSLSEWIASLRELPAKSKEYARAANNIRSIVSKLLPTRILTFEHAMASADLSKLASYYSVFLFFLHAIPSDVVRAERLYTQLQAMLRFKESSSLTARRVYFEAWSAAATIIALSLSKALRRCGSVGAIRAVEKMAASGTAQGVGLREVDDYYRAMLAAVAGWSESLGVVLSECAASGQHLAGANIAPAAALWELADAALMYLARVLASSVVSEHVPTLLLLVLATLKSRPVLSLAVASFATTAYSAVHTMLLRRLLAVVRVWQRAVAATPLPPTGEIYASSRGTTGSDGLPGAEQGGGDSQLDFAMFDSAELQDIAAEAEELERRAPFAAIDAAIVQVVHEQYIPGLRQHIVQRFSSLSASSSAVAAAELGERQHMRGLELAIQMLAHMVSACVDAGLRTWESFLDEYGRDNLYLIPDSYGRRLVLAQFAVAAISVSRGKGQAMERLDVALKDVWFATVCDLRLTAYSEQLAALLAWSDDKMAAAQPAATPANAALLAVFAGGLLPAHKHVVEQRQGTLRDRAVDSDAAEGGGASEWKQEAAALAVSLVDRVLKNMAEGLGTAGMHKQVLASWVMRLLSTQQEVQTESRRRLHGVSDARKLVDTMAERVTLLVRGTCAELLPPHQSISAPEHKQAK</sequence>
<dbReference type="Proteomes" id="UP001150907">
    <property type="component" value="Unassembled WGS sequence"/>
</dbReference>
<accession>A0A9W8BF46</accession>
<dbReference type="AlphaFoldDB" id="A0A9W8BF46"/>
<reference evidence="1" key="1">
    <citation type="submission" date="2022-07" db="EMBL/GenBank/DDBJ databases">
        <title>Phylogenomic reconstructions and comparative analyses of Kickxellomycotina fungi.</title>
        <authorList>
            <person name="Reynolds N.K."/>
            <person name="Stajich J.E."/>
            <person name="Barry K."/>
            <person name="Grigoriev I.V."/>
            <person name="Crous P."/>
            <person name="Smith M.E."/>
        </authorList>
    </citation>
    <scope>NUCLEOTIDE SEQUENCE</scope>
    <source>
        <strain evidence="1">IMI 214461</strain>
    </source>
</reference>
<protein>
    <submittedName>
        <fullName evidence="1">Uncharacterized protein</fullName>
    </submittedName>
</protein>
<dbReference type="EMBL" id="JANBQF010000232">
    <property type="protein sequence ID" value="KAJ2003294.1"/>
    <property type="molecule type" value="Genomic_DNA"/>
</dbReference>
<proteinExistence type="predicted"/>
<dbReference type="OrthoDB" id="5541472at2759"/>
<evidence type="ECO:0000313" key="2">
    <source>
        <dbReference type="Proteomes" id="UP001150907"/>
    </source>
</evidence>
<comment type="caution">
    <text evidence="1">The sequence shown here is derived from an EMBL/GenBank/DDBJ whole genome shotgun (WGS) entry which is preliminary data.</text>
</comment>
<organism evidence="1 2">
    <name type="scientific">Coemansia thaxteri</name>
    <dbReference type="NCBI Taxonomy" id="2663907"/>
    <lineage>
        <taxon>Eukaryota</taxon>
        <taxon>Fungi</taxon>
        <taxon>Fungi incertae sedis</taxon>
        <taxon>Zoopagomycota</taxon>
        <taxon>Kickxellomycotina</taxon>
        <taxon>Kickxellomycetes</taxon>
        <taxon>Kickxellales</taxon>
        <taxon>Kickxellaceae</taxon>
        <taxon>Coemansia</taxon>
    </lineage>
</organism>
<gene>
    <name evidence="1" type="ORF">H4R26_003145</name>
</gene>